<dbReference type="SUPFAM" id="SSF47473">
    <property type="entry name" value="EF-hand"/>
    <property type="match status" value="1"/>
</dbReference>
<dbReference type="InterPro" id="IPR051426">
    <property type="entry name" value="Peflin/Sorcin_CaBP"/>
</dbReference>
<dbReference type="GO" id="GO:0005509">
    <property type="term" value="F:calcium ion binding"/>
    <property type="evidence" value="ECO:0007669"/>
    <property type="project" value="InterPro"/>
</dbReference>
<evidence type="ECO:0000256" key="3">
    <source>
        <dbReference type="ARBA" id="ARBA00022723"/>
    </source>
</evidence>
<evidence type="ECO:0000256" key="2">
    <source>
        <dbReference type="ARBA" id="ARBA00022490"/>
    </source>
</evidence>
<dbReference type="PROSITE" id="PS50222">
    <property type="entry name" value="EF_HAND_2"/>
    <property type="match status" value="2"/>
</dbReference>
<dbReference type="PROSITE" id="PS00018">
    <property type="entry name" value="EF_HAND_1"/>
    <property type="match status" value="2"/>
</dbReference>
<dbReference type="InterPro" id="IPR002048">
    <property type="entry name" value="EF_hand_dom"/>
</dbReference>
<feature type="domain" description="EF-hand" evidence="6">
    <location>
        <begin position="80"/>
        <end position="115"/>
    </location>
</feature>
<evidence type="ECO:0000256" key="1">
    <source>
        <dbReference type="ARBA" id="ARBA00004496"/>
    </source>
</evidence>
<dbReference type="GO" id="GO:0005737">
    <property type="term" value="C:cytoplasm"/>
    <property type="evidence" value="ECO:0007669"/>
    <property type="project" value="UniProtKB-SubCell"/>
</dbReference>
<dbReference type="Gene3D" id="1.10.238.10">
    <property type="entry name" value="EF-hand"/>
    <property type="match status" value="1"/>
</dbReference>
<sequence>MALPQQQWQQQQQPLDPQLQGFFMAVDKDRSGQIDAEELRQALSQAGQPFSIEASRIMLRMFDQNGSGTITMQEFGSLHHYIMQMQAAFQHVDKDKTGSLTFAEVQQAIATSGYVLSQQTLSNVMQKCDRQRRGCLTLDGYIELCCFLGTARNLFAPMDPNRTGTATFSFDQFINVASMLTI</sequence>
<gene>
    <name evidence="7" type="ORF">EGYM00163_LOCUS5746</name>
</gene>
<dbReference type="PANTHER" id="PTHR46212">
    <property type="entry name" value="PEFLIN"/>
    <property type="match status" value="1"/>
</dbReference>
<keyword evidence="5" id="KW-0106">Calcium</keyword>
<accession>A0A7S4FGP7</accession>
<evidence type="ECO:0000259" key="6">
    <source>
        <dbReference type="PROSITE" id="PS50222"/>
    </source>
</evidence>
<keyword evidence="2" id="KW-0963">Cytoplasm</keyword>
<keyword evidence="3" id="KW-0479">Metal-binding</keyword>
<dbReference type="PANTHER" id="PTHR46212:SF3">
    <property type="entry name" value="GH27120P"/>
    <property type="match status" value="1"/>
</dbReference>
<reference evidence="7" key="1">
    <citation type="submission" date="2021-01" db="EMBL/GenBank/DDBJ databases">
        <authorList>
            <person name="Corre E."/>
            <person name="Pelletier E."/>
            <person name="Niang G."/>
            <person name="Scheremetjew M."/>
            <person name="Finn R."/>
            <person name="Kale V."/>
            <person name="Holt S."/>
            <person name="Cochrane G."/>
            <person name="Meng A."/>
            <person name="Brown T."/>
            <person name="Cohen L."/>
        </authorList>
    </citation>
    <scope>NUCLEOTIDE SEQUENCE</scope>
    <source>
        <strain evidence="7">CCMP1594</strain>
    </source>
</reference>
<evidence type="ECO:0000313" key="7">
    <source>
        <dbReference type="EMBL" id="CAE0794628.1"/>
    </source>
</evidence>
<dbReference type="GO" id="GO:0048306">
    <property type="term" value="F:calcium-dependent protein binding"/>
    <property type="evidence" value="ECO:0007669"/>
    <property type="project" value="UniProtKB-ARBA"/>
</dbReference>
<dbReference type="InterPro" id="IPR018247">
    <property type="entry name" value="EF_Hand_1_Ca_BS"/>
</dbReference>
<feature type="domain" description="EF-hand" evidence="6">
    <location>
        <begin position="14"/>
        <end position="49"/>
    </location>
</feature>
<proteinExistence type="predicted"/>
<dbReference type="EMBL" id="HBJA01017970">
    <property type="protein sequence ID" value="CAE0794628.1"/>
    <property type="molecule type" value="Transcribed_RNA"/>
</dbReference>
<dbReference type="AlphaFoldDB" id="A0A7S4FGP7"/>
<dbReference type="Pfam" id="PF13499">
    <property type="entry name" value="EF-hand_7"/>
    <property type="match status" value="2"/>
</dbReference>
<organism evidence="7">
    <name type="scientific">Eutreptiella gymnastica</name>
    <dbReference type="NCBI Taxonomy" id="73025"/>
    <lineage>
        <taxon>Eukaryota</taxon>
        <taxon>Discoba</taxon>
        <taxon>Euglenozoa</taxon>
        <taxon>Euglenida</taxon>
        <taxon>Spirocuta</taxon>
        <taxon>Euglenophyceae</taxon>
        <taxon>Eutreptiales</taxon>
        <taxon>Eutreptiaceae</taxon>
        <taxon>Eutreptiella</taxon>
    </lineage>
</organism>
<dbReference type="SMART" id="SM00054">
    <property type="entry name" value="EFh"/>
    <property type="match status" value="3"/>
</dbReference>
<evidence type="ECO:0000256" key="5">
    <source>
        <dbReference type="ARBA" id="ARBA00022837"/>
    </source>
</evidence>
<dbReference type="InterPro" id="IPR011992">
    <property type="entry name" value="EF-hand-dom_pair"/>
</dbReference>
<comment type="subcellular location">
    <subcellularLocation>
        <location evidence="1">Cytoplasm</location>
    </subcellularLocation>
</comment>
<name>A0A7S4FGP7_9EUGL</name>
<evidence type="ECO:0000256" key="4">
    <source>
        <dbReference type="ARBA" id="ARBA00022737"/>
    </source>
</evidence>
<protein>
    <recommendedName>
        <fullName evidence="6">EF-hand domain-containing protein</fullName>
    </recommendedName>
</protein>
<keyword evidence="4" id="KW-0677">Repeat</keyword>